<evidence type="ECO:0000259" key="1">
    <source>
        <dbReference type="Pfam" id="PF06439"/>
    </source>
</evidence>
<name>A0ABS8NG99_9BACT</name>
<feature type="domain" description="3-keto-alpha-glucoside-1,2-lyase/3-keto-2-hydroxy-glucal hydratase" evidence="1">
    <location>
        <begin position="109"/>
        <end position="308"/>
    </location>
</feature>
<reference evidence="2" key="1">
    <citation type="submission" date="2021-11" db="EMBL/GenBank/DDBJ databases">
        <title>Genome sequence.</title>
        <authorList>
            <person name="Sun Q."/>
        </authorList>
    </citation>
    <scope>NUCLEOTIDE SEQUENCE</scope>
    <source>
        <strain evidence="2">JC740</strain>
    </source>
</reference>
<sequence>MKSTKTGQSAPQNCLTKLRQNAFGAGTGFSFRNRYLASNWLPQKPAGWLPARLTRAIGGLFALAILATGGVSTGQTPEVKKFSWEESLDRDPASNDFGVGDREFDLRSRSLFDGEILAGFEGDASWFRIEDGCIVAGRLDQPIPKNQFLATTEKFDNFELRLEVRMRGQGRNAGIQFRSRRPGSRDDVPAHEMIGYQADVGEMQTRSIWGALYDESRRRRMLVLPEPPFDVPWTKPKNADDDQTDAPEETEWVKMRIVCYGPRIQISLNGTRTVDYLETDDNIPDVGVIGLQIHSGKPAEAWYRNLRILGLD</sequence>
<dbReference type="RefSeq" id="WP_230273412.1">
    <property type="nucleotide sequence ID" value="NZ_JAJKFW010000022.1"/>
</dbReference>
<protein>
    <submittedName>
        <fullName evidence="2">DUF1080 domain-containing protein</fullName>
    </submittedName>
</protein>
<gene>
    <name evidence="2" type="ORF">LOC71_09825</name>
</gene>
<comment type="caution">
    <text evidence="2">The sequence shown here is derived from an EMBL/GenBank/DDBJ whole genome shotgun (WGS) entry which is preliminary data.</text>
</comment>
<dbReference type="EMBL" id="JAJKFW010000022">
    <property type="protein sequence ID" value="MCC9642572.1"/>
    <property type="molecule type" value="Genomic_DNA"/>
</dbReference>
<organism evidence="2 3">
    <name type="scientific">Rhodopirellula halodulae</name>
    <dbReference type="NCBI Taxonomy" id="2894198"/>
    <lineage>
        <taxon>Bacteria</taxon>
        <taxon>Pseudomonadati</taxon>
        <taxon>Planctomycetota</taxon>
        <taxon>Planctomycetia</taxon>
        <taxon>Pirellulales</taxon>
        <taxon>Pirellulaceae</taxon>
        <taxon>Rhodopirellula</taxon>
    </lineage>
</organism>
<keyword evidence="3" id="KW-1185">Reference proteome</keyword>
<proteinExistence type="predicted"/>
<evidence type="ECO:0000313" key="3">
    <source>
        <dbReference type="Proteomes" id="UP001430306"/>
    </source>
</evidence>
<accession>A0ABS8NG99</accession>
<dbReference type="Proteomes" id="UP001430306">
    <property type="component" value="Unassembled WGS sequence"/>
</dbReference>
<dbReference type="InterPro" id="IPR010496">
    <property type="entry name" value="AL/BT2_dom"/>
</dbReference>
<evidence type="ECO:0000313" key="2">
    <source>
        <dbReference type="EMBL" id="MCC9642572.1"/>
    </source>
</evidence>
<dbReference type="Gene3D" id="2.60.120.560">
    <property type="entry name" value="Exo-inulinase, domain 1"/>
    <property type="match status" value="1"/>
</dbReference>
<dbReference type="Pfam" id="PF06439">
    <property type="entry name" value="3keto-disac_hyd"/>
    <property type="match status" value="1"/>
</dbReference>